<dbReference type="AlphaFoldDB" id="A0A937K1E9"/>
<evidence type="ECO:0000313" key="1">
    <source>
        <dbReference type="EMBL" id="MBL3658539.1"/>
    </source>
</evidence>
<keyword evidence="2" id="KW-1185">Reference proteome</keyword>
<dbReference type="EMBL" id="JAESIY010000013">
    <property type="protein sequence ID" value="MBL3658539.1"/>
    <property type="molecule type" value="Genomic_DNA"/>
</dbReference>
<sequence length="128" mass="14581">MPKRRHLTLRLVAFIISLQMYNISVNVNTPVAGKDSASITTFKEIETMVELISEVVFHKHNAIPDSQNTSSNINFEEEEQDQISHGSEYLVPHPTYYPQGIIYKKGLYKENLSLKTFFPEVTTPPPEA</sequence>
<gene>
    <name evidence="1" type="ORF">JL102_20470</name>
</gene>
<name>A0A937K1E9_9BACT</name>
<evidence type="ECO:0000313" key="2">
    <source>
        <dbReference type="Proteomes" id="UP000659388"/>
    </source>
</evidence>
<dbReference type="Proteomes" id="UP000659388">
    <property type="component" value="Unassembled WGS sequence"/>
</dbReference>
<protein>
    <submittedName>
        <fullName evidence="1">Uncharacterized protein</fullName>
    </submittedName>
</protein>
<reference evidence="1" key="1">
    <citation type="submission" date="2021-01" db="EMBL/GenBank/DDBJ databases">
        <title>Fulvivirga kasyanovii gen. nov., sp nov., a novel member of the phylum Bacteroidetes isolated from seawater in a mussel farm.</title>
        <authorList>
            <person name="Zhao L.-H."/>
            <person name="Wang Z.-J."/>
        </authorList>
    </citation>
    <scope>NUCLEOTIDE SEQUENCE</scope>
    <source>
        <strain evidence="1">2943</strain>
    </source>
</reference>
<comment type="caution">
    <text evidence="1">The sequence shown here is derived from an EMBL/GenBank/DDBJ whole genome shotgun (WGS) entry which is preliminary data.</text>
</comment>
<organism evidence="1 2">
    <name type="scientific">Fulvivirga sediminis</name>
    <dbReference type="NCBI Taxonomy" id="2803949"/>
    <lineage>
        <taxon>Bacteria</taxon>
        <taxon>Pseudomonadati</taxon>
        <taxon>Bacteroidota</taxon>
        <taxon>Cytophagia</taxon>
        <taxon>Cytophagales</taxon>
        <taxon>Fulvivirgaceae</taxon>
        <taxon>Fulvivirga</taxon>
    </lineage>
</organism>
<dbReference type="RefSeq" id="WP_202246332.1">
    <property type="nucleotide sequence ID" value="NZ_JAESIY010000013.1"/>
</dbReference>
<proteinExistence type="predicted"/>
<accession>A0A937K1E9</accession>